<dbReference type="Gene3D" id="3.40.50.12780">
    <property type="entry name" value="N-terminal domain of ligase-like"/>
    <property type="match status" value="1"/>
</dbReference>
<dbReference type="RefSeq" id="WP_271020306.1">
    <property type="nucleotide sequence ID" value="NZ_JAQHXR010000001.1"/>
</dbReference>
<comment type="similarity">
    <text evidence="1">Belongs to the ATP-dependent AMP-binding enzyme family.</text>
</comment>
<dbReference type="CDD" id="cd04433">
    <property type="entry name" value="AFD_class_I"/>
    <property type="match status" value="1"/>
</dbReference>
<dbReference type="InterPro" id="IPR000873">
    <property type="entry name" value="AMP-dep_synth/lig_dom"/>
</dbReference>
<dbReference type="Pfam" id="PF00501">
    <property type="entry name" value="AMP-binding"/>
    <property type="match status" value="1"/>
</dbReference>
<gene>
    <name evidence="5" type="ORF">PF021_00050</name>
</gene>
<keyword evidence="6" id="KW-1185">Reference proteome</keyword>
<proteinExistence type="inferred from homology"/>
<evidence type="ECO:0000313" key="6">
    <source>
        <dbReference type="Proteomes" id="UP001210261"/>
    </source>
</evidence>
<comment type="caution">
    <text evidence="5">The sequence shown here is derived from an EMBL/GenBank/DDBJ whole genome shotgun (WGS) entry which is preliminary data.</text>
</comment>
<reference evidence="5 6" key="1">
    <citation type="submission" date="2023-01" db="EMBL/GenBank/DDBJ databases">
        <title>Description of Helicobacter ibis sp. nov. isolated from faecal droppings of black-faced ibis (Theristicus melanopis).</title>
        <authorList>
            <person name="Lopez-Cantillo M."/>
            <person name="Vidal-Veuthey B."/>
            <person name="Mella A."/>
            <person name="De La Haba R."/>
            <person name="Collado L."/>
        </authorList>
    </citation>
    <scope>NUCLEOTIDE SEQUENCE [LARGE SCALE GENOMIC DNA]</scope>
    <source>
        <strain evidence="5 6">A82</strain>
    </source>
</reference>
<dbReference type="InterPro" id="IPR020845">
    <property type="entry name" value="AMP-binding_CS"/>
</dbReference>
<dbReference type="Proteomes" id="UP001210261">
    <property type="component" value="Unassembled WGS sequence"/>
</dbReference>
<evidence type="ECO:0000259" key="3">
    <source>
        <dbReference type="Pfam" id="PF00501"/>
    </source>
</evidence>
<dbReference type="PROSITE" id="PS00455">
    <property type="entry name" value="AMP_BINDING"/>
    <property type="match status" value="1"/>
</dbReference>
<evidence type="ECO:0000256" key="2">
    <source>
        <dbReference type="ARBA" id="ARBA00022598"/>
    </source>
</evidence>
<dbReference type="PANTHER" id="PTHR43201">
    <property type="entry name" value="ACYL-COA SYNTHETASE"/>
    <property type="match status" value="1"/>
</dbReference>
<dbReference type="InterPro" id="IPR042099">
    <property type="entry name" value="ANL_N_sf"/>
</dbReference>
<organism evidence="5 6">
    <name type="scientific">Helicobacter ibis</name>
    <dbReference type="NCBI Taxonomy" id="2962633"/>
    <lineage>
        <taxon>Bacteria</taxon>
        <taxon>Pseudomonadati</taxon>
        <taxon>Campylobacterota</taxon>
        <taxon>Epsilonproteobacteria</taxon>
        <taxon>Campylobacterales</taxon>
        <taxon>Helicobacteraceae</taxon>
        <taxon>Helicobacter</taxon>
    </lineage>
</organism>
<protein>
    <submittedName>
        <fullName evidence="5">Fatty acid--CoA ligase family protein</fullName>
    </submittedName>
</protein>
<evidence type="ECO:0000259" key="4">
    <source>
        <dbReference type="Pfam" id="PF13193"/>
    </source>
</evidence>
<dbReference type="Gene3D" id="3.30.300.30">
    <property type="match status" value="1"/>
</dbReference>
<dbReference type="Pfam" id="PF13193">
    <property type="entry name" value="AMP-binding_C"/>
    <property type="match status" value="1"/>
</dbReference>
<sequence length="447" mass="50059">MIDFKSPYLNKISQHKKDSIALIFNDTCISYGELLSLVANNIKLLESYSDNVVAIIGDFDIQTISFFLACIETKKVIVPLFSGLNKSDVDSKLYESNASLIYKNGNLKSISSNCKNHKSIDMLLKLGHGGLVLFSSGSTGKPKAILHNLDNLLDSYLDKKNKNINILLFLMFDHIGGLNTLFNALAIGASGIAIQDRKNIEKIVESICKYQISMLPASPSFLNLLLLSGVLLKFDVSSLKIITYGTEKMPTALLDRLKKSMPRVRFHQTFGTSEVGILQTKSYQNAIKLEGVDYKILNNRLYLKSKTQALGYLNVDDHSFDEDGYFDSGDMVETEVINGEEYIRILGRAKEVINVGGEKVLPQEIEGVIMQIDEIQDCLVYGESNAITGQRVSVKVVLESGKNLSNIELKQKIRNFCKDKLDRYKIPTKVEIVSNLNITNRYKKERL</sequence>
<keyword evidence="2 5" id="KW-0436">Ligase</keyword>
<name>A0ABT4VBI8_9HELI</name>
<dbReference type="InterPro" id="IPR025110">
    <property type="entry name" value="AMP-bd_C"/>
</dbReference>
<accession>A0ABT4VBI8</accession>
<dbReference type="EMBL" id="JAQHXR010000001">
    <property type="protein sequence ID" value="MDA3968068.1"/>
    <property type="molecule type" value="Genomic_DNA"/>
</dbReference>
<dbReference type="GO" id="GO:0016874">
    <property type="term" value="F:ligase activity"/>
    <property type="evidence" value="ECO:0007669"/>
    <property type="project" value="UniProtKB-KW"/>
</dbReference>
<evidence type="ECO:0000313" key="5">
    <source>
        <dbReference type="EMBL" id="MDA3968068.1"/>
    </source>
</evidence>
<feature type="domain" description="AMP-dependent synthetase/ligase" evidence="3">
    <location>
        <begin position="14"/>
        <end position="280"/>
    </location>
</feature>
<evidence type="ECO:0000256" key="1">
    <source>
        <dbReference type="ARBA" id="ARBA00006432"/>
    </source>
</evidence>
<dbReference type="SUPFAM" id="SSF56801">
    <property type="entry name" value="Acetyl-CoA synthetase-like"/>
    <property type="match status" value="1"/>
</dbReference>
<dbReference type="PANTHER" id="PTHR43201:SF5">
    <property type="entry name" value="MEDIUM-CHAIN ACYL-COA LIGASE ACSF2, MITOCHONDRIAL"/>
    <property type="match status" value="1"/>
</dbReference>
<feature type="domain" description="AMP-binding enzyme C-terminal" evidence="4">
    <location>
        <begin position="364"/>
        <end position="440"/>
    </location>
</feature>
<dbReference type="InterPro" id="IPR045851">
    <property type="entry name" value="AMP-bd_C_sf"/>
</dbReference>